<evidence type="ECO:0000256" key="10">
    <source>
        <dbReference type="ARBA" id="ARBA00023295"/>
    </source>
</evidence>
<evidence type="ECO:0000256" key="5">
    <source>
        <dbReference type="ARBA" id="ARBA00022801"/>
    </source>
</evidence>
<dbReference type="InterPro" id="IPR050386">
    <property type="entry name" value="Glycosyl_hydrolase_5"/>
</dbReference>
<dbReference type="Proteomes" id="UP001219525">
    <property type="component" value="Unassembled WGS sequence"/>
</dbReference>
<keyword evidence="5 16" id="KW-0378">Hydrolase</keyword>
<evidence type="ECO:0000256" key="14">
    <source>
        <dbReference type="ARBA" id="ARBA00038929"/>
    </source>
</evidence>
<evidence type="ECO:0000256" key="4">
    <source>
        <dbReference type="ARBA" id="ARBA00022692"/>
    </source>
</evidence>
<dbReference type="GO" id="GO:0005576">
    <property type="term" value="C:extracellular region"/>
    <property type="evidence" value="ECO:0007669"/>
    <property type="project" value="TreeGrafter"/>
</dbReference>
<evidence type="ECO:0000256" key="3">
    <source>
        <dbReference type="ARBA" id="ARBA00022475"/>
    </source>
</evidence>
<keyword evidence="8" id="KW-0472">Membrane</keyword>
<keyword evidence="3" id="KW-1003">Cell membrane</keyword>
<evidence type="ECO:0000256" key="8">
    <source>
        <dbReference type="ARBA" id="ARBA00023136"/>
    </source>
</evidence>
<dbReference type="Gene3D" id="3.20.20.80">
    <property type="entry name" value="Glycosidases"/>
    <property type="match status" value="1"/>
</dbReference>
<evidence type="ECO:0000259" key="18">
    <source>
        <dbReference type="Pfam" id="PF00150"/>
    </source>
</evidence>
<keyword evidence="6" id="KW-0735">Signal-anchor</keyword>
<dbReference type="PANTHER" id="PTHR31297:SF34">
    <property type="entry name" value="GLUCAN 1,3-BETA-GLUCOSIDASE 2"/>
    <property type="match status" value="1"/>
</dbReference>
<evidence type="ECO:0000256" key="17">
    <source>
        <dbReference type="SAM" id="MobiDB-lite"/>
    </source>
</evidence>
<dbReference type="EC" id="3.2.1.58" evidence="14"/>
<keyword evidence="7" id="KW-1133">Transmembrane helix</keyword>
<comment type="caution">
    <text evidence="19">The sequence shown here is derived from an EMBL/GenBank/DDBJ whole genome shotgun (WGS) entry which is preliminary data.</text>
</comment>
<evidence type="ECO:0000256" key="13">
    <source>
        <dbReference type="ARBA" id="ARBA00037126"/>
    </source>
</evidence>
<proteinExistence type="inferred from homology"/>
<comment type="function">
    <text evidence="13">Glucosidase involved in the degradation of cellulosic biomass. Active on lichenan.</text>
</comment>
<dbReference type="GO" id="GO:0004338">
    <property type="term" value="F:glucan exo-1,3-beta-glucosidase activity"/>
    <property type="evidence" value="ECO:0007669"/>
    <property type="project" value="UniProtKB-EC"/>
</dbReference>
<keyword evidence="10 16" id="KW-0326">Glycosidase</keyword>
<dbReference type="InterPro" id="IPR001547">
    <property type="entry name" value="Glyco_hydro_5"/>
</dbReference>
<keyword evidence="9" id="KW-0325">Glycoprotein</keyword>
<keyword evidence="20" id="KW-1185">Reference proteome</keyword>
<organism evidence="19 20">
    <name type="scientific">Mycena pura</name>
    <dbReference type="NCBI Taxonomy" id="153505"/>
    <lineage>
        <taxon>Eukaryota</taxon>
        <taxon>Fungi</taxon>
        <taxon>Dikarya</taxon>
        <taxon>Basidiomycota</taxon>
        <taxon>Agaricomycotina</taxon>
        <taxon>Agaricomycetes</taxon>
        <taxon>Agaricomycetidae</taxon>
        <taxon>Agaricales</taxon>
        <taxon>Marasmiineae</taxon>
        <taxon>Mycenaceae</taxon>
        <taxon>Mycena</taxon>
    </lineage>
</organism>
<comment type="subcellular location">
    <subcellularLocation>
        <location evidence="1">Cell membrane</location>
        <topology evidence="1">Single-pass type II membrane protein</topology>
    </subcellularLocation>
</comment>
<evidence type="ECO:0000313" key="19">
    <source>
        <dbReference type="EMBL" id="KAJ7228427.1"/>
    </source>
</evidence>
<evidence type="ECO:0000256" key="2">
    <source>
        <dbReference type="ARBA" id="ARBA00005641"/>
    </source>
</evidence>
<accession>A0AAD6YST5</accession>
<evidence type="ECO:0000256" key="15">
    <source>
        <dbReference type="ARBA" id="ARBA00041260"/>
    </source>
</evidence>
<dbReference type="InterPro" id="IPR017853">
    <property type="entry name" value="GH"/>
</dbReference>
<dbReference type="GO" id="GO:0009251">
    <property type="term" value="P:glucan catabolic process"/>
    <property type="evidence" value="ECO:0007669"/>
    <property type="project" value="TreeGrafter"/>
</dbReference>
<evidence type="ECO:0000256" key="1">
    <source>
        <dbReference type="ARBA" id="ARBA00004401"/>
    </source>
</evidence>
<dbReference type="PANTHER" id="PTHR31297">
    <property type="entry name" value="GLUCAN ENDO-1,6-BETA-GLUCOSIDASE B"/>
    <property type="match status" value="1"/>
</dbReference>
<keyword evidence="4" id="KW-0812">Transmembrane</keyword>
<gene>
    <name evidence="19" type="ORF">GGX14DRAFT_530228</name>
</gene>
<evidence type="ECO:0000256" key="11">
    <source>
        <dbReference type="ARBA" id="ARBA00023316"/>
    </source>
</evidence>
<evidence type="ECO:0000256" key="16">
    <source>
        <dbReference type="RuleBase" id="RU361153"/>
    </source>
</evidence>
<name>A0AAD6YST5_9AGAR</name>
<evidence type="ECO:0000256" key="12">
    <source>
        <dbReference type="ARBA" id="ARBA00036824"/>
    </source>
</evidence>
<protein>
    <recommendedName>
        <fullName evidence="14">glucan 1,3-beta-glucosidase</fullName>
        <ecNumber evidence="14">3.2.1.58</ecNumber>
    </recommendedName>
    <alternativeName>
        <fullName evidence="15">Exo-1,3-beta-glucanase D</fullName>
    </alternativeName>
</protein>
<evidence type="ECO:0000256" key="6">
    <source>
        <dbReference type="ARBA" id="ARBA00022968"/>
    </source>
</evidence>
<dbReference type="GO" id="GO:0071555">
    <property type="term" value="P:cell wall organization"/>
    <property type="evidence" value="ECO:0007669"/>
    <property type="project" value="UniProtKB-KW"/>
</dbReference>
<keyword evidence="11" id="KW-0961">Cell wall biogenesis/degradation</keyword>
<evidence type="ECO:0000313" key="20">
    <source>
        <dbReference type="Proteomes" id="UP001219525"/>
    </source>
</evidence>
<dbReference type="GO" id="GO:0009986">
    <property type="term" value="C:cell surface"/>
    <property type="evidence" value="ECO:0007669"/>
    <property type="project" value="TreeGrafter"/>
</dbReference>
<feature type="domain" description="Glycoside hydrolase family 5" evidence="18">
    <location>
        <begin position="118"/>
        <end position="303"/>
    </location>
</feature>
<dbReference type="SUPFAM" id="SSF51445">
    <property type="entry name" value="(Trans)glycosidases"/>
    <property type="match status" value="1"/>
</dbReference>
<evidence type="ECO:0000256" key="7">
    <source>
        <dbReference type="ARBA" id="ARBA00022989"/>
    </source>
</evidence>
<dbReference type="AlphaFoldDB" id="A0AAD6YST5"/>
<sequence length="571" mass="62139">MSATPLRSSQDILQNYTSTPPSKKHNGTQFTYHNTFGGFWVYDPANPFNNNAQPNSWTPPLNTSWTWGVDRIYAVNLGGLFVLEPFITPSYFEKYAPAAVDEWTLSVAMANDTANGGLGQLENHYNTFITEQDIAEIAGAGLNWLRIPIPYWAIETWPGEPFLAKTSWKYFLRVLDWARKFGLRVYLDLHTVPGELSPVNLMGIANAQRTLYYIRVLTEFISQPAYQDLIPVFGIVNEPLLGIIGKDQLTSFYLEAHTMIRGITGYGAGNGPYIAIHDGFQSVDSWAGYLQGSDRIILDTHPYFSFGGIDTSPIAVDDDKGNPGGKWPAQACNSWGPSINTSQSDFGVTIAGEWAASPNDCGYFLRGAGAESTNPQCPEYDAYQDFNDTMKAGILDYVLASMDATRDWFFWTWKIGPNMAGAIGSPLWSYQLGLREGWIPKDPRTASGKCVAVGLIPIPFNGTYAPWATGGVTSSIPASSTASFPWPPTAVSNAVVPVSLMPTFTPTGPIITMPPETFTSARQSATASVNGWFDPQDTAGGVVTVAGCTYPDAWNGIFTTTPTAPCTGPTS</sequence>
<evidence type="ECO:0000256" key="9">
    <source>
        <dbReference type="ARBA" id="ARBA00023180"/>
    </source>
</evidence>
<feature type="region of interest" description="Disordered" evidence="17">
    <location>
        <begin position="1"/>
        <end position="27"/>
    </location>
</feature>
<reference evidence="19" key="1">
    <citation type="submission" date="2023-03" db="EMBL/GenBank/DDBJ databases">
        <title>Massive genome expansion in bonnet fungi (Mycena s.s.) driven by repeated elements and novel gene families across ecological guilds.</title>
        <authorList>
            <consortium name="Lawrence Berkeley National Laboratory"/>
            <person name="Harder C.B."/>
            <person name="Miyauchi S."/>
            <person name="Viragh M."/>
            <person name="Kuo A."/>
            <person name="Thoen E."/>
            <person name="Andreopoulos B."/>
            <person name="Lu D."/>
            <person name="Skrede I."/>
            <person name="Drula E."/>
            <person name="Henrissat B."/>
            <person name="Morin E."/>
            <person name="Kohler A."/>
            <person name="Barry K."/>
            <person name="LaButti K."/>
            <person name="Morin E."/>
            <person name="Salamov A."/>
            <person name="Lipzen A."/>
            <person name="Mereny Z."/>
            <person name="Hegedus B."/>
            <person name="Baldrian P."/>
            <person name="Stursova M."/>
            <person name="Weitz H."/>
            <person name="Taylor A."/>
            <person name="Grigoriev I.V."/>
            <person name="Nagy L.G."/>
            <person name="Martin F."/>
            <person name="Kauserud H."/>
        </authorList>
    </citation>
    <scope>NUCLEOTIDE SEQUENCE</scope>
    <source>
        <strain evidence="19">9144</strain>
    </source>
</reference>
<comment type="similarity">
    <text evidence="2 16">Belongs to the glycosyl hydrolase 5 (cellulase A) family.</text>
</comment>
<dbReference type="EMBL" id="JARJCW010000002">
    <property type="protein sequence ID" value="KAJ7228427.1"/>
    <property type="molecule type" value="Genomic_DNA"/>
</dbReference>
<comment type="catalytic activity">
    <reaction evidence="12">
        <text>Successive hydrolysis of beta-D-glucose units from the non-reducing ends of (1-&gt;3)-beta-D-glucans, releasing alpha-glucose.</text>
        <dbReference type="EC" id="3.2.1.58"/>
    </reaction>
</comment>
<dbReference type="Pfam" id="PF00150">
    <property type="entry name" value="Cellulase"/>
    <property type="match status" value="1"/>
</dbReference>
<dbReference type="GO" id="GO:0005886">
    <property type="term" value="C:plasma membrane"/>
    <property type="evidence" value="ECO:0007669"/>
    <property type="project" value="UniProtKB-SubCell"/>
</dbReference>